<dbReference type="SUPFAM" id="SSF53850">
    <property type="entry name" value="Periplasmic binding protein-like II"/>
    <property type="match status" value="1"/>
</dbReference>
<dbReference type="InterPro" id="IPR005064">
    <property type="entry name" value="BUG"/>
</dbReference>
<dbReference type="Gene3D" id="3.40.190.150">
    <property type="entry name" value="Bordetella uptake gene, domain 1"/>
    <property type="match status" value="1"/>
</dbReference>
<evidence type="ECO:0000313" key="3">
    <source>
        <dbReference type="EMBL" id="NKE68489.1"/>
    </source>
</evidence>
<dbReference type="CDD" id="cd13578">
    <property type="entry name" value="PBP2_Bug27"/>
    <property type="match status" value="1"/>
</dbReference>
<reference evidence="3 4" key="1">
    <citation type="journal article" date="2020" name="Nature">
        <title>Bacterial chemolithoautotrophy via manganese oxidation.</title>
        <authorList>
            <person name="Yu H."/>
            <person name="Leadbetter J.R."/>
        </authorList>
    </citation>
    <scope>NUCLEOTIDE SEQUENCE [LARGE SCALE GENOMIC DNA]</scope>
    <source>
        <strain evidence="3 4">RBP-1</strain>
    </source>
</reference>
<evidence type="ECO:0000256" key="1">
    <source>
        <dbReference type="ARBA" id="ARBA00006987"/>
    </source>
</evidence>
<protein>
    <submittedName>
        <fullName evidence="3">Tripartite tricarboxylate transporter substrate binding protein</fullName>
    </submittedName>
</protein>
<proteinExistence type="inferred from homology"/>
<dbReference type="RefSeq" id="WP_168109605.1">
    <property type="nucleotide sequence ID" value="NZ_VTOX01000010.1"/>
</dbReference>
<dbReference type="Pfam" id="PF03401">
    <property type="entry name" value="TctC"/>
    <property type="match status" value="1"/>
</dbReference>
<dbReference type="PANTHER" id="PTHR42928">
    <property type="entry name" value="TRICARBOXYLATE-BINDING PROTEIN"/>
    <property type="match status" value="1"/>
</dbReference>
<evidence type="ECO:0000256" key="2">
    <source>
        <dbReference type="SAM" id="SignalP"/>
    </source>
</evidence>
<feature type="signal peptide" evidence="2">
    <location>
        <begin position="1"/>
        <end position="23"/>
    </location>
</feature>
<accession>A0A7X6DJT4</accession>
<dbReference type="EMBL" id="VTOX01000010">
    <property type="protein sequence ID" value="NKE68489.1"/>
    <property type="molecule type" value="Genomic_DNA"/>
</dbReference>
<keyword evidence="4" id="KW-1185">Reference proteome</keyword>
<dbReference type="Gene3D" id="3.40.190.10">
    <property type="entry name" value="Periplasmic binding protein-like II"/>
    <property type="match status" value="1"/>
</dbReference>
<dbReference type="PIRSF" id="PIRSF017082">
    <property type="entry name" value="YflP"/>
    <property type="match status" value="1"/>
</dbReference>
<organism evidence="3 4">
    <name type="scientific">Ramlibacter lithotrophicus</name>
    <dbReference type="NCBI Taxonomy" id="2606681"/>
    <lineage>
        <taxon>Bacteria</taxon>
        <taxon>Pseudomonadati</taxon>
        <taxon>Pseudomonadota</taxon>
        <taxon>Betaproteobacteria</taxon>
        <taxon>Burkholderiales</taxon>
        <taxon>Comamonadaceae</taxon>
        <taxon>Ramlibacter</taxon>
    </lineage>
</organism>
<comment type="caution">
    <text evidence="3">The sequence shown here is derived from an EMBL/GenBank/DDBJ whole genome shotgun (WGS) entry which is preliminary data.</text>
</comment>
<feature type="chain" id="PRO_5031013534" evidence="2">
    <location>
        <begin position="24"/>
        <end position="324"/>
    </location>
</feature>
<dbReference type="Proteomes" id="UP000521868">
    <property type="component" value="Unassembled WGS sequence"/>
</dbReference>
<gene>
    <name evidence="3" type="ORF">RAMLITH_21965</name>
</gene>
<dbReference type="AlphaFoldDB" id="A0A7X6DJT4"/>
<comment type="similarity">
    <text evidence="1">Belongs to the UPF0065 (bug) family.</text>
</comment>
<dbReference type="InterPro" id="IPR042100">
    <property type="entry name" value="Bug_dom1"/>
</dbReference>
<dbReference type="PANTHER" id="PTHR42928:SF5">
    <property type="entry name" value="BLR1237 PROTEIN"/>
    <property type="match status" value="1"/>
</dbReference>
<evidence type="ECO:0000313" key="4">
    <source>
        <dbReference type="Proteomes" id="UP000521868"/>
    </source>
</evidence>
<keyword evidence="2" id="KW-0732">Signal</keyword>
<sequence>MFKAMRHWLVACLVATVPAWTLADAAYPAKPIRLVVPYPPGGTVEVMARAIGEELTKAWGQPVVIDSKPGASGSIGSALVARAPADGYTLVFGTQSTHGTNSLLFKDIGYDPAKDFEPVTMVAAAPLLLVVNPKLPVNTARELVAYIRKQPQGLSYASASTGGGGHLAGEMFARAQKLQLVHVPYKGSGPARNDLIAGHVPFMFDNIASSLPAAQQGQLRALAVTSTTRTGAAPDLPTMQEAGIDDVIIDTWYAIYAPAGTPRAVVHKLSAEVGRILRLPNVVARFKGLGLDIVASTPDELASRMKSDLQRYGRIIREANIRVD</sequence>
<name>A0A7X6DJT4_9BURK</name>